<gene>
    <name evidence="2" type="ORF">FD35_GL001734</name>
</gene>
<keyword evidence="3" id="KW-1185">Reference proteome</keyword>
<dbReference type="RefSeq" id="WP_017262280.1">
    <property type="nucleotide sequence ID" value="NZ_AUAW01000005.1"/>
</dbReference>
<feature type="compositionally biased region" description="Low complexity" evidence="1">
    <location>
        <begin position="74"/>
        <end position="84"/>
    </location>
</feature>
<feature type="region of interest" description="Disordered" evidence="1">
    <location>
        <begin position="73"/>
        <end position="96"/>
    </location>
</feature>
<proteinExistence type="predicted"/>
<dbReference type="EMBL" id="AZFF01000003">
    <property type="protein sequence ID" value="KRL56638.1"/>
    <property type="molecule type" value="Genomic_DNA"/>
</dbReference>
<name>A0A0R1RK69_9LACO</name>
<dbReference type="AlphaFoldDB" id="A0A0R1RK69"/>
<comment type="caution">
    <text evidence="2">The sequence shown here is derived from an EMBL/GenBank/DDBJ whole genome shotgun (WGS) entry which is preliminary data.</text>
</comment>
<evidence type="ECO:0000313" key="2">
    <source>
        <dbReference type="EMBL" id="KRL56638.1"/>
    </source>
</evidence>
<dbReference type="PATRIC" id="fig|1114972.6.peg.1766"/>
<reference evidence="2 3" key="1">
    <citation type="journal article" date="2015" name="Genome Announc.">
        <title>Expanding the biotechnology potential of lactobacilli through comparative genomics of 213 strains and associated genera.</title>
        <authorList>
            <person name="Sun Z."/>
            <person name="Harris H.M."/>
            <person name="McCann A."/>
            <person name="Guo C."/>
            <person name="Argimon S."/>
            <person name="Zhang W."/>
            <person name="Yang X."/>
            <person name="Jeffery I.B."/>
            <person name="Cooney J.C."/>
            <person name="Kagawa T.F."/>
            <person name="Liu W."/>
            <person name="Song Y."/>
            <person name="Salvetti E."/>
            <person name="Wrobel A."/>
            <person name="Rasinkangas P."/>
            <person name="Parkhill J."/>
            <person name="Rea M.C."/>
            <person name="O'Sullivan O."/>
            <person name="Ritari J."/>
            <person name="Douillard F.P."/>
            <person name="Paul Ross R."/>
            <person name="Yang R."/>
            <person name="Briner A.E."/>
            <person name="Felis G.E."/>
            <person name="de Vos W.M."/>
            <person name="Barrangou R."/>
            <person name="Klaenhammer T.R."/>
            <person name="Caufield P.W."/>
            <person name="Cui Y."/>
            <person name="Zhang H."/>
            <person name="O'Toole P.W."/>
        </authorList>
    </citation>
    <scope>NUCLEOTIDE SEQUENCE [LARGE SCALE GENOMIC DNA]</scope>
    <source>
        <strain evidence="2 3">DSM 15814</strain>
    </source>
</reference>
<sequence>MESTSGLTVEQLHQIEKGVLDDVFTILKHQREPLIQLKREGNLMTGSSATALATLNAAKKQIGIYKQQILGEKNNGTTTNSNTSKDTRIVFFPDND</sequence>
<evidence type="ECO:0000256" key="1">
    <source>
        <dbReference type="SAM" id="MobiDB-lite"/>
    </source>
</evidence>
<accession>A0A0R1RK69</accession>
<organism evidence="2 3">
    <name type="scientific">Furfurilactobacillus rossiae DSM 15814</name>
    <dbReference type="NCBI Taxonomy" id="1114972"/>
    <lineage>
        <taxon>Bacteria</taxon>
        <taxon>Bacillati</taxon>
        <taxon>Bacillota</taxon>
        <taxon>Bacilli</taxon>
        <taxon>Lactobacillales</taxon>
        <taxon>Lactobacillaceae</taxon>
        <taxon>Furfurilactobacillus</taxon>
    </lineage>
</organism>
<dbReference type="Proteomes" id="UP000051999">
    <property type="component" value="Unassembled WGS sequence"/>
</dbReference>
<protein>
    <submittedName>
        <fullName evidence="2">Uncharacterized protein</fullName>
    </submittedName>
</protein>
<dbReference type="STRING" id="1114972.FD35_GL001734"/>
<evidence type="ECO:0000313" key="3">
    <source>
        <dbReference type="Proteomes" id="UP000051999"/>
    </source>
</evidence>